<reference evidence="2 3" key="1">
    <citation type="submission" date="2023-11" db="EMBL/GenBank/DDBJ databases">
        <title>Draft genome sequence and annotation of the polyextremotolerant black yeast-like fungus Aureobasidium pullulans NRRL 62042.</title>
        <authorList>
            <person name="Dielentheis-Frenken M.R.E."/>
            <person name="Wibberg D."/>
            <person name="Blank L.M."/>
            <person name="Tiso T."/>
        </authorList>
    </citation>
    <scope>NUCLEOTIDE SEQUENCE [LARGE SCALE GENOMIC DNA]</scope>
    <source>
        <strain evidence="2 3">NRRL 62042</strain>
    </source>
</reference>
<comment type="caution">
    <text evidence="2">The sequence shown here is derived from an EMBL/GenBank/DDBJ whole genome shotgun (WGS) entry which is preliminary data.</text>
</comment>
<dbReference type="EMBL" id="JASGXD010000002">
    <property type="protein sequence ID" value="KAK6007447.1"/>
    <property type="molecule type" value="Genomic_DNA"/>
</dbReference>
<evidence type="ECO:0000313" key="2">
    <source>
        <dbReference type="EMBL" id="KAK6007447.1"/>
    </source>
</evidence>
<feature type="region of interest" description="Disordered" evidence="1">
    <location>
        <begin position="59"/>
        <end position="90"/>
    </location>
</feature>
<keyword evidence="3" id="KW-1185">Reference proteome</keyword>
<dbReference type="Proteomes" id="UP001341245">
    <property type="component" value="Unassembled WGS sequence"/>
</dbReference>
<organism evidence="2 3">
    <name type="scientific">Aureobasidium pullulans</name>
    <name type="common">Black yeast</name>
    <name type="synonym">Pullularia pullulans</name>
    <dbReference type="NCBI Taxonomy" id="5580"/>
    <lineage>
        <taxon>Eukaryota</taxon>
        <taxon>Fungi</taxon>
        <taxon>Dikarya</taxon>
        <taxon>Ascomycota</taxon>
        <taxon>Pezizomycotina</taxon>
        <taxon>Dothideomycetes</taxon>
        <taxon>Dothideomycetidae</taxon>
        <taxon>Dothideales</taxon>
        <taxon>Saccotheciaceae</taxon>
        <taxon>Aureobasidium</taxon>
    </lineage>
</organism>
<gene>
    <name evidence="2" type="ORF">QM012_004261</name>
</gene>
<evidence type="ECO:0000313" key="3">
    <source>
        <dbReference type="Proteomes" id="UP001341245"/>
    </source>
</evidence>
<sequence length="360" mass="41058">MTSFSPISNLVWAVLPISCSTDHQSNLSDSGLKAMILDPSSDSDQEIIDEKFLSSAEEVQRTSPPVSCEADTDGNDSRMTLLTTPPPTPRPQIRVYDLKKNNWGYSPRASKNDCSACSNGEGAHEFACATLRKHSLDPAFQKLLMIIQHFLTYLLVEDALNTLKRTRSCTLPDKELSVPSVMMAMGLDWDTTCTHPFLKRLLNLYNLEEEIVCMNGSESDGETDDEIDMMLCLKGCRWRSQQTKCDSFKPIPICPIMIQNSPRDDSMYRLRKWCMVYFDCFEQNQIANSEYRWPLPYFIVDGNWWRVGFAIKDGSSTNLYDGLVGSMGWTNGVQKVMAVLRQVIELTAERHREWYTKYSR</sequence>
<proteinExistence type="predicted"/>
<protein>
    <submittedName>
        <fullName evidence="2">Uncharacterized protein</fullName>
    </submittedName>
</protein>
<evidence type="ECO:0000256" key="1">
    <source>
        <dbReference type="SAM" id="MobiDB-lite"/>
    </source>
</evidence>
<name>A0ABR0TTN4_AURPU</name>
<accession>A0ABR0TTN4</accession>